<dbReference type="RefSeq" id="XP_029351192.1">
    <property type="nucleotide sequence ID" value="XM_029495332.1"/>
</dbReference>
<feature type="disulfide bond" evidence="6">
    <location>
        <begin position="140"/>
        <end position="156"/>
    </location>
</feature>
<dbReference type="Gene3D" id="1.10.1450.10">
    <property type="entry name" value="Tetraspanin"/>
    <property type="match status" value="1"/>
</dbReference>
<keyword evidence="5 7" id="KW-0472">Membrane</keyword>
<dbReference type="PANTHER" id="PTHR19282">
    <property type="entry name" value="TETRASPANIN"/>
    <property type="match status" value="1"/>
</dbReference>
<dbReference type="SUPFAM" id="SSF48652">
    <property type="entry name" value="Tetraspanin"/>
    <property type="match status" value="1"/>
</dbReference>
<dbReference type="InterPro" id="IPR018499">
    <property type="entry name" value="Tetraspanin/Peripherin"/>
</dbReference>
<reference evidence="8" key="3">
    <citation type="submission" date="2025-09" db="UniProtKB">
        <authorList>
            <consortium name="Ensembl"/>
        </authorList>
    </citation>
    <scope>IDENTIFICATION</scope>
</reference>
<dbReference type="GeneID" id="115036920"/>
<feature type="transmembrane region" description="Helical" evidence="7">
    <location>
        <begin position="12"/>
        <end position="30"/>
    </location>
</feature>
<proteinExistence type="inferred from homology"/>
<evidence type="ECO:0000256" key="6">
    <source>
        <dbReference type="PIRSR" id="PIRSR002419-1"/>
    </source>
</evidence>
<accession>A0A665UBN7</accession>
<dbReference type="PRINTS" id="PR00259">
    <property type="entry name" value="TMFOUR"/>
</dbReference>
<feature type="transmembrane region" description="Helical" evidence="7">
    <location>
        <begin position="75"/>
        <end position="100"/>
    </location>
</feature>
<evidence type="ECO:0000256" key="3">
    <source>
        <dbReference type="ARBA" id="ARBA00022692"/>
    </source>
</evidence>
<name>A0A665UBN7_ECHNA</name>
<gene>
    <name evidence="8" type="primary">LOC115036920</name>
</gene>
<dbReference type="InterPro" id="IPR000301">
    <property type="entry name" value="Tetraspanin_animals"/>
</dbReference>
<dbReference type="GO" id="GO:0005886">
    <property type="term" value="C:plasma membrane"/>
    <property type="evidence" value="ECO:0007669"/>
    <property type="project" value="TreeGrafter"/>
</dbReference>
<evidence type="ECO:0000256" key="4">
    <source>
        <dbReference type="ARBA" id="ARBA00022989"/>
    </source>
</evidence>
<reference evidence="8" key="2">
    <citation type="submission" date="2025-08" db="UniProtKB">
        <authorList>
            <consortium name="Ensembl"/>
        </authorList>
    </citation>
    <scope>IDENTIFICATION</scope>
</reference>
<dbReference type="OrthoDB" id="6134317at2759"/>
<dbReference type="InterPro" id="IPR008952">
    <property type="entry name" value="Tetraspanin_EC2_sf"/>
</dbReference>
<sequence length="239" mass="26152">MGKINGCLKCIFIFFNSLFAIIGSLLIFAAVKATGMSLRVSSFGGPGLGWFWVFAISILSISCLGIYAASKEHMLILKIFAGFMVAGFIIMMIFGIILVVGKNKMRHILLEATPEETEAYMKEEVVVTMLDSLQETAHCCGLVSARDWGSNIPSSCHCDSYSYSCTSKPQFSAGPKSVYEQGCGQTIYSFVEMPLKVMTGIVFGFASTALLGLLLSFLMIRQLKRHDAFGETPMTMKGY</sequence>
<protein>
    <recommendedName>
        <fullName evidence="7">Tetraspanin</fullName>
    </recommendedName>
</protein>
<evidence type="ECO:0000313" key="8">
    <source>
        <dbReference type="Ensembl" id="ENSENLP00000016696.1"/>
    </source>
</evidence>
<dbReference type="AlphaFoldDB" id="A0A665UBN7"/>
<keyword evidence="9" id="KW-1185">Reference proteome</keyword>
<comment type="subcellular location">
    <subcellularLocation>
        <location evidence="1 7">Membrane</location>
        <topology evidence="1 7">Multi-pass membrane protein</topology>
    </subcellularLocation>
</comment>
<evidence type="ECO:0000256" key="5">
    <source>
        <dbReference type="ARBA" id="ARBA00023136"/>
    </source>
</evidence>
<reference evidence="8" key="1">
    <citation type="submission" date="2021-04" db="EMBL/GenBank/DDBJ databases">
        <authorList>
            <consortium name="Wellcome Sanger Institute Data Sharing"/>
        </authorList>
    </citation>
    <scope>NUCLEOTIDE SEQUENCE [LARGE SCALE GENOMIC DNA]</scope>
</reference>
<dbReference type="OMA" id="GWIWVIT"/>
<feature type="transmembrane region" description="Helical" evidence="7">
    <location>
        <begin position="197"/>
        <end position="220"/>
    </location>
</feature>
<dbReference type="InParanoid" id="A0A665UBN7"/>
<evidence type="ECO:0000256" key="2">
    <source>
        <dbReference type="ARBA" id="ARBA00006840"/>
    </source>
</evidence>
<keyword evidence="6" id="KW-1015">Disulfide bond</keyword>
<dbReference type="Pfam" id="PF00335">
    <property type="entry name" value="Tetraspanin"/>
    <property type="match status" value="1"/>
</dbReference>
<evidence type="ECO:0000256" key="7">
    <source>
        <dbReference type="RuleBase" id="RU361218"/>
    </source>
</evidence>
<keyword evidence="4 7" id="KW-1133">Transmembrane helix</keyword>
<dbReference type="GO" id="GO:1900746">
    <property type="term" value="P:regulation of vascular endothelial growth factor signaling pathway"/>
    <property type="evidence" value="ECO:0007669"/>
    <property type="project" value="TreeGrafter"/>
</dbReference>
<organism evidence="8 9">
    <name type="scientific">Echeneis naucrates</name>
    <name type="common">Live sharksucker</name>
    <dbReference type="NCBI Taxonomy" id="173247"/>
    <lineage>
        <taxon>Eukaryota</taxon>
        <taxon>Metazoa</taxon>
        <taxon>Chordata</taxon>
        <taxon>Craniata</taxon>
        <taxon>Vertebrata</taxon>
        <taxon>Euteleostomi</taxon>
        <taxon>Actinopterygii</taxon>
        <taxon>Neopterygii</taxon>
        <taxon>Teleostei</taxon>
        <taxon>Neoteleostei</taxon>
        <taxon>Acanthomorphata</taxon>
        <taxon>Carangaria</taxon>
        <taxon>Carangiformes</taxon>
        <taxon>Echeneidae</taxon>
        <taxon>Echeneis</taxon>
    </lineage>
</organism>
<feature type="transmembrane region" description="Helical" evidence="7">
    <location>
        <begin position="50"/>
        <end position="68"/>
    </location>
</feature>
<keyword evidence="3 7" id="KW-0812">Transmembrane</keyword>
<evidence type="ECO:0000256" key="1">
    <source>
        <dbReference type="ARBA" id="ARBA00004141"/>
    </source>
</evidence>
<feature type="disulfide bond" evidence="6">
    <location>
        <begin position="139"/>
        <end position="165"/>
    </location>
</feature>
<comment type="similarity">
    <text evidence="2 7">Belongs to the tetraspanin (TM4SF) family.</text>
</comment>
<dbReference type="PANTHER" id="PTHR19282:SF456">
    <property type="entry name" value="CD63 MOLECULE"/>
    <property type="match status" value="1"/>
</dbReference>
<dbReference type="PIRSF" id="PIRSF002419">
    <property type="entry name" value="Tetraspanin"/>
    <property type="match status" value="1"/>
</dbReference>
<evidence type="ECO:0000313" key="9">
    <source>
        <dbReference type="Proteomes" id="UP000472264"/>
    </source>
</evidence>
<dbReference type="Proteomes" id="UP000472264">
    <property type="component" value="Chromosome 23"/>
</dbReference>
<dbReference type="Ensembl" id="ENSENLT00000017311.1">
    <property type="protein sequence ID" value="ENSENLP00000016696.1"/>
    <property type="gene ID" value="ENSENLG00000007701.1"/>
</dbReference>